<evidence type="ECO:0000259" key="9">
    <source>
        <dbReference type="PROSITE" id="PS50113"/>
    </source>
</evidence>
<gene>
    <name evidence="11" type="ORF">PM10SUCC1_34610</name>
</gene>
<dbReference type="FunFam" id="3.30.70.270:FF:000001">
    <property type="entry name" value="Diguanylate cyclase domain protein"/>
    <property type="match status" value="1"/>
</dbReference>
<organism evidence="11 12">
    <name type="scientific">Propionigenium maris DSM 9537</name>
    <dbReference type="NCBI Taxonomy" id="1123000"/>
    <lineage>
        <taxon>Bacteria</taxon>
        <taxon>Fusobacteriati</taxon>
        <taxon>Fusobacteriota</taxon>
        <taxon>Fusobacteriia</taxon>
        <taxon>Fusobacteriales</taxon>
        <taxon>Fusobacteriaceae</taxon>
        <taxon>Propionigenium</taxon>
    </lineage>
</organism>
<dbReference type="NCBIfam" id="TIGR00254">
    <property type="entry name" value="GGDEF"/>
    <property type="match status" value="1"/>
</dbReference>
<keyword evidence="3 7" id="KW-0812">Transmembrane</keyword>
<dbReference type="SMART" id="SM00091">
    <property type="entry name" value="PAS"/>
    <property type="match status" value="1"/>
</dbReference>
<reference evidence="11" key="1">
    <citation type="submission" date="2022-12" db="EMBL/GenBank/DDBJ databases">
        <title>Reference genome sequencing for broad-spectrum identification of bacterial and archaeal isolates by mass spectrometry.</title>
        <authorList>
            <person name="Sekiguchi Y."/>
            <person name="Tourlousse D.M."/>
        </authorList>
    </citation>
    <scope>NUCLEOTIDE SEQUENCE</scope>
    <source>
        <strain evidence="11">10succ1</strain>
    </source>
</reference>
<dbReference type="InterPro" id="IPR035965">
    <property type="entry name" value="PAS-like_dom_sf"/>
</dbReference>
<comment type="caution">
    <text evidence="11">The sequence shown here is derived from an EMBL/GenBank/DDBJ whole genome shotgun (WGS) entry which is preliminary data.</text>
</comment>
<keyword evidence="6" id="KW-0175">Coiled coil</keyword>
<dbReference type="SUPFAM" id="SSF55785">
    <property type="entry name" value="PYP-like sensor domain (PAS domain)"/>
    <property type="match status" value="1"/>
</dbReference>
<keyword evidence="12" id="KW-1185">Reference proteome</keyword>
<dbReference type="RefSeq" id="WP_281837623.1">
    <property type="nucleotide sequence ID" value="NZ_BSDY01000029.1"/>
</dbReference>
<dbReference type="Proteomes" id="UP001144471">
    <property type="component" value="Unassembled WGS sequence"/>
</dbReference>
<dbReference type="GO" id="GO:0005886">
    <property type="term" value="C:plasma membrane"/>
    <property type="evidence" value="ECO:0007669"/>
    <property type="project" value="UniProtKB-SubCell"/>
</dbReference>
<dbReference type="CDD" id="cd00130">
    <property type="entry name" value="PAS"/>
    <property type="match status" value="1"/>
</dbReference>
<evidence type="ECO:0000256" key="7">
    <source>
        <dbReference type="SAM" id="Phobius"/>
    </source>
</evidence>
<feature type="coiled-coil region" evidence="6">
    <location>
        <begin position="42"/>
        <end position="85"/>
    </location>
</feature>
<dbReference type="Gene3D" id="3.30.450.20">
    <property type="entry name" value="PAS domain"/>
    <property type="match status" value="3"/>
</dbReference>
<proteinExistence type="predicted"/>
<dbReference type="SMART" id="SM01049">
    <property type="entry name" value="Cache_2"/>
    <property type="match status" value="2"/>
</dbReference>
<dbReference type="PROSITE" id="PS50887">
    <property type="entry name" value="GGDEF"/>
    <property type="match status" value="1"/>
</dbReference>
<dbReference type="Pfam" id="PF08269">
    <property type="entry name" value="dCache_2"/>
    <property type="match status" value="1"/>
</dbReference>
<dbReference type="CDD" id="cd01949">
    <property type="entry name" value="GGDEF"/>
    <property type="match status" value="1"/>
</dbReference>
<dbReference type="SUPFAM" id="SSF55073">
    <property type="entry name" value="Nucleotide cyclase"/>
    <property type="match status" value="1"/>
</dbReference>
<keyword evidence="4 7" id="KW-1133">Transmembrane helix</keyword>
<evidence type="ECO:0008006" key="13">
    <source>
        <dbReference type="Google" id="ProtNLM"/>
    </source>
</evidence>
<dbReference type="InterPro" id="IPR029787">
    <property type="entry name" value="Nucleotide_cyclase"/>
</dbReference>
<dbReference type="Pfam" id="PF00990">
    <property type="entry name" value="GGDEF"/>
    <property type="match status" value="1"/>
</dbReference>
<dbReference type="NCBIfam" id="TIGR00229">
    <property type="entry name" value="sensory_box"/>
    <property type="match status" value="1"/>
</dbReference>
<comment type="subcellular location">
    <subcellularLocation>
        <location evidence="1">Cell membrane</location>
        <topology evidence="1">Multi-pass membrane protein</topology>
    </subcellularLocation>
</comment>
<dbReference type="PROSITE" id="PS50113">
    <property type="entry name" value="PAC"/>
    <property type="match status" value="1"/>
</dbReference>
<dbReference type="Gene3D" id="3.30.70.270">
    <property type="match status" value="1"/>
</dbReference>
<evidence type="ECO:0000256" key="5">
    <source>
        <dbReference type="ARBA" id="ARBA00023136"/>
    </source>
</evidence>
<dbReference type="InterPro" id="IPR000014">
    <property type="entry name" value="PAS"/>
</dbReference>
<dbReference type="InterPro" id="IPR000160">
    <property type="entry name" value="GGDEF_dom"/>
</dbReference>
<evidence type="ECO:0000313" key="11">
    <source>
        <dbReference type="EMBL" id="GLI57947.1"/>
    </source>
</evidence>
<dbReference type="PANTHER" id="PTHR45138:SF24">
    <property type="entry name" value="DIGUANYLATE CYCLASE DGCC-RELATED"/>
    <property type="match status" value="1"/>
</dbReference>
<dbReference type="InterPro" id="IPR000700">
    <property type="entry name" value="PAS-assoc_C"/>
</dbReference>
<protein>
    <recommendedName>
        <fullName evidence="13">PAS domain S-box-containing protein/diguanylate cyclase (GGDEF) domain-containing protein</fullName>
    </recommendedName>
</protein>
<evidence type="ECO:0000256" key="3">
    <source>
        <dbReference type="ARBA" id="ARBA00022692"/>
    </source>
</evidence>
<evidence type="ECO:0000256" key="1">
    <source>
        <dbReference type="ARBA" id="ARBA00004651"/>
    </source>
</evidence>
<name>A0A9W6LPT5_9FUSO</name>
<dbReference type="EMBL" id="BSDY01000029">
    <property type="protein sequence ID" value="GLI57947.1"/>
    <property type="molecule type" value="Genomic_DNA"/>
</dbReference>
<keyword evidence="5 7" id="KW-0472">Membrane</keyword>
<evidence type="ECO:0000256" key="4">
    <source>
        <dbReference type="ARBA" id="ARBA00022989"/>
    </source>
</evidence>
<dbReference type="GO" id="GO:0052621">
    <property type="term" value="F:diguanylate cyclase activity"/>
    <property type="evidence" value="ECO:0007669"/>
    <property type="project" value="TreeGrafter"/>
</dbReference>
<feature type="domain" description="PAC" evidence="9">
    <location>
        <begin position="453"/>
        <end position="503"/>
    </location>
</feature>
<feature type="transmembrane region" description="Helical" evidence="7">
    <location>
        <begin position="354"/>
        <end position="373"/>
    </location>
</feature>
<dbReference type="InterPro" id="IPR043128">
    <property type="entry name" value="Rev_trsase/Diguanyl_cyclase"/>
</dbReference>
<accession>A0A9W6LPT5</accession>
<dbReference type="GO" id="GO:0043709">
    <property type="term" value="P:cell adhesion involved in single-species biofilm formation"/>
    <property type="evidence" value="ECO:0007669"/>
    <property type="project" value="TreeGrafter"/>
</dbReference>
<evidence type="ECO:0000256" key="2">
    <source>
        <dbReference type="ARBA" id="ARBA00022475"/>
    </source>
</evidence>
<feature type="transmembrane region" description="Helical" evidence="7">
    <location>
        <begin position="12"/>
        <end position="32"/>
    </location>
</feature>
<evidence type="ECO:0000313" key="12">
    <source>
        <dbReference type="Proteomes" id="UP001144471"/>
    </source>
</evidence>
<dbReference type="InterPro" id="IPR050469">
    <property type="entry name" value="Diguanylate_Cyclase"/>
</dbReference>
<feature type="domain" description="PAS" evidence="8">
    <location>
        <begin position="383"/>
        <end position="437"/>
    </location>
</feature>
<dbReference type="SMART" id="SM00267">
    <property type="entry name" value="GGDEF"/>
    <property type="match status" value="1"/>
</dbReference>
<keyword evidence="2" id="KW-1003">Cell membrane</keyword>
<dbReference type="AlphaFoldDB" id="A0A9W6LPT5"/>
<dbReference type="InterPro" id="IPR033480">
    <property type="entry name" value="sCache_2"/>
</dbReference>
<evidence type="ECO:0000259" key="8">
    <source>
        <dbReference type="PROSITE" id="PS50112"/>
    </source>
</evidence>
<dbReference type="PROSITE" id="PS50112">
    <property type="entry name" value="PAS"/>
    <property type="match status" value="1"/>
</dbReference>
<evidence type="ECO:0000259" key="10">
    <source>
        <dbReference type="PROSITE" id="PS50887"/>
    </source>
</evidence>
<evidence type="ECO:0000256" key="6">
    <source>
        <dbReference type="SAM" id="Coils"/>
    </source>
</evidence>
<dbReference type="GO" id="GO:1902201">
    <property type="term" value="P:negative regulation of bacterial-type flagellum-dependent cell motility"/>
    <property type="evidence" value="ECO:0007669"/>
    <property type="project" value="TreeGrafter"/>
</dbReference>
<feature type="domain" description="GGDEF" evidence="10">
    <location>
        <begin position="535"/>
        <end position="665"/>
    </location>
</feature>
<sequence>MQNLKKIGKIFRVTTLVMLFITITIMGGLWIFTSYLNFKREAEQLKTDYIASQRELVQKEVEKVIEEIEFHKSKTEEKLREVIRERVYEAYNIAMNIYDQNKEVKSNREIEELIAKTFSGVTYNNGRGYYFWGRVDDQTLLFADRSEFEGKQMHNYRSPEGKHVFRDFVELVRTRGEGFYEYMWAHPGMAGNDHRKISFVKYFEPLNLWLGSGEYYEDFQREQQAELLEEISLKSYGRDGYFFVLDFNGINLAIGDENQKQRVLKSDWELEDLNGVKFIQRMRRVAEEKEGGFVYYKWLKPSKNMAVDKMTFVKGIQEWKWLVGTGLYMDDINDTIAAKRKALMRESVKNIEKIIVIMFFLSAMVVLIEFYILKRVKALIRYEENIYETLLNLSMEGIYLRNSQGKILDCNKNIPQMLGYTREELLSLSLDDLVLKEPGKDPLTMGCSSVGGNYRELIFRKKNGTLLTAEINTSPLEIEREKRQITFLRDITKRKRMERYLKELSRRDGLTQLYNRRYIFKKMKSELERSRARGVSLSISMIDIDHFKKINDTFGHMVGDEVLKRVAKTLQENLRDGDHVGRYGGEEFLIVLPNTKLSRALEVIERLRLIVGQLEWEEKELTVTFSGGVTEIDSKRSFNKVEELVDEVDRLLYRAKVSGRNRVEF</sequence>
<dbReference type="PANTHER" id="PTHR45138">
    <property type="entry name" value="REGULATORY COMPONENTS OF SENSORY TRANSDUCTION SYSTEM"/>
    <property type="match status" value="1"/>
</dbReference>
<dbReference type="Pfam" id="PF13426">
    <property type="entry name" value="PAS_9"/>
    <property type="match status" value="1"/>
</dbReference>
<dbReference type="InterPro" id="IPR004010">
    <property type="entry name" value="Double_Cache_2"/>
</dbReference>